<dbReference type="PANTHER" id="PTHR48228">
    <property type="entry name" value="SUCCINYL-COA--D-CITRAMALATE COA-TRANSFERASE"/>
    <property type="match status" value="1"/>
</dbReference>
<name>A0A933RTH2_RHOPL</name>
<dbReference type="Gene3D" id="3.30.1540.10">
    <property type="entry name" value="formyl-coa transferase, domain 3"/>
    <property type="match status" value="1"/>
</dbReference>
<dbReference type="Proteomes" id="UP000782519">
    <property type="component" value="Unassembled WGS sequence"/>
</dbReference>
<dbReference type="SUPFAM" id="SSF89796">
    <property type="entry name" value="CoA-transferase family III (CaiB/BaiF)"/>
    <property type="match status" value="1"/>
</dbReference>
<accession>A0A933RTH2</accession>
<dbReference type="InterPro" id="IPR003673">
    <property type="entry name" value="CoA-Trfase_fam_III"/>
</dbReference>
<dbReference type="PANTHER" id="PTHR48228:SF5">
    <property type="entry name" value="ALPHA-METHYLACYL-COA RACEMASE"/>
    <property type="match status" value="1"/>
</dbReference>
<dbReference type="AlphaFoldDB" id="A0A933RTH2"/>
<evidence type="ECO:0000313" key="2">
    <source>
        <dbReference type="Proteomes" id="UP000782519"/>
    </source>
</evidence>
<dbReference type="GO" id="GO:0016740">
    <property type="term" value="F:transferase activity"/>
    <property type="evidence" value="ECO:0007669"/>
    <property type="project" value="UniProtKB-KW"/>
</dbReference>
<dbReference type="InterPro" id="IPR050509">
    <property type="entry name" value="CoA-transferase_III"/>
</dbReference>
<reference evidence="1" key="1">
    <citation type="submission" date="2020-07" db="EMBL/GenBank/DDBJ databases">
        <title>Huge and variable diversity of episymbiotic CPR bacteria and DPANN archaea in groundwater ecosystems.</title>
        <authorList>
            <person name="He C.Y."/>
            <person name="Keren R."/>
            <person name="Whittaker M."/>
            <person name="Farag I.F."/>
            <person name="Doudna J."/>
            <person name="Cate J.H.D."/>
            <person name="Banfield J.F."/>
        </authorList>
    </citation>
    <scope>NUCLEOTIDE SEQUENCE</scope>
    <source>
        <strain evidence="1">NC_groundwater_1818_Pr3_B-0.1um_66_35</strain>
    </source>
</reference>
<dbReference type="EMBL" id="JACRJB010000007">
    <property type="protein sequence ID" value="MBI5128306.1"/>
    <property type="molecule type" value="Genomic_DNA"/>
</dbReference>
<proteinExistence type="predicted"/>
<organism evidence="1 2">
    <name type="scientific">Rhodopseudomonas palustris</name>
    <dbReference type="NCBI Taxonomy" id="1076"/>
    <lineage>
        <taxon>Bacteria</taxon>
        <taxon>Pseudomonadati</taxon>
        <taxon>Pseudomonadota</taxon>
        <taxon>Alphaproteobacteria</taxon>
        <taxon>Hyphomicrobiales</taxon>
        <taxon>Nitrobacteraceae</taxon>
        <taxon>Rhodopseudomonas</taxon>
    </lineage>
</organism>
<sequence>MTATQSKRPLTGIRIVDLTRLAPGPYGTMLLSDLGAEVIVVGGGRAGPPVSTFARGKTFITLDLKSPEGRDALQRLAATADVVLEGFRPGVADRLGAGYEALSSTNPGLIYCSLTGYGQDGPRAQEAGHDINYLAYTGVLGSIGPVDRPPTLPLNAIADMAGGGMLAVIGILAALHERSRTGLGQRIDAAMVDGCLSLIAMHFPVWRTEAMPGRGDGLIAGNAPFYRCYECADGGHVAVGSLEPQFFAALWTTLDLGALPDHMDRRTWPEIERQLDAAFRSQPRDAWAALFEGKQACVTPVLLPHEVWDDPQIRTRGEQQDGRFVVPAIPRFSRTPIAPCPNDTSDRSVEVLEALGLGAAQIAAASPADERGREIGLGWPPAFNG</sequence>
<dbReference type="InterPro" id="IPR044855">
    <property type="entry name" value="CoA-Trfase_III_dom3_sf"/>
</dbReference>
<keyword evidence="1" id="KW-0808">Transferase</keyword>
<dbReference type="Pfam" id="PF02515">
    <property type="entry name" value="CoA_transf_3"/>
    <property type="match status" value="1"/>
</dbReference>
<dbReference type="InterPro" id="IPR023606">
    <property type="entry name" value="CoA-Trfase_III_dom_1_sf"/>
</dbReference>
<comment type="caution">
    <text evidence="1">The sequence shown here is derived from an EMBL/GenBank/DDBJ whole genome shotgun (WGS) entry which is preliminary data.</text>
</comment>
<protein>
    <submittedName>
        <fullName evidence="1">CoA transferase</fullName>
    </submittedName>
</protein>
<evidence type="ECO:0000313" key="1">
    <source>
        <dbReference type="EMBL" id="MBI5128306.1"/>
    </source>
</evidence>
<gene>
    <name evidence="1" type="ORF">HZA66_02595</name>
</gene>
<dbReference type="Gene3D" id="3.40.50.10540">
    <property type="entry name" value="Crotonobetainyl-coa:carnitine coa-transferase, domain 1"/>
    <property type="match status" value="1"/>
</dbReference>